<dbReference type="Gene3D" id="3.40.50.1110">
    <property type="entry name" value="SGNH hydrolase"/>
    <property type="match status" value="1"/>
</dbReference>
<comment type="caution">
    <text evidence="2">The sequence shown here is derived from an EMBL/GenBank/DDBJ whole genome shotgun (WGS) entry which is preliminary data.</text>
</comment>
<evidence type="ECO:0000259" key="1">
    <source>
        <dbReference type="Pfam" id="PF13472"/>
    </source>
</evidence>
<name>A0A150F426_9BACI</name>
<keyword evidence="3" id="KW-1185">Reference proteome</keyword>
<sequence length="213" mass="23403">MALVYTALGDSLTTGRGAGPFSAGFVQRFGRMMEEDLQKKTDISIFAKSGLETGEILGLMSWPNIQRRIQAADMITITGCGNDLIDSVQAYQKTSDASVFTSVSAHCHENFEKMIARIADIKGKHPAPYEIRVFNLYNPFPNISIAEKWISSYNAHLSTLASKPHVKIADVHSAFKGKLNEYLSCDCVHPNGRGYEVMACVLRRFGYGSLAAS</sequence>
<dbReference type="EMBL" id="LSBA01000034">
    <property type="protein sequence ID" value="KXZ15612.1"/>
    <property type="molecule type" value="Genomic_DNA"/>
</dbReference>
<dbReference type="InterPro" id="IPR036514">
    <property type="entry name" value="SGNH_hydro_sf"/>
</dbReference>
<dbReference type="PANTHER" id="PTHR30383:SF27">
    <property type="entry name" value="SPORE GERMINATION LIPASE LIPC"/>
    <property type="match status" value="1"/>
</dbReference>
<dbReference type="GO" id="GO:0004622">
    <property type="term" value="F:phosphatidylcholine lysophospholipase activity"/>
    <property type="evidence" value="ECO:0007669"/>
    <property type="project" value="TreeGrafter"/>
</dbReference>
<dbReference type="RefSeq" id="WP_061522801.1">
    <property type="nucleotide sequence ID" value="NZ_JARLZY010000024.1"/>
</dbReference>
<accession>A0A150F426</accession>
<gene>
    <name evidence="2" type="ORF">AXI58_02450</name>
</gene>
<dbReference type="SUPFAM" id="SSF52266">
    <property type="entry name" value="SGNH hydrolase"/>
    <property type="match status" value="1"/>
</dbReference>
<dbReference type="AlphaFoldDB" id="A0A150F426"/>
<feature type="domain" description="SGNH hydrolase-type esterase" evidence="1">
    <location>
        <begin position="7"/>
        <end position="197"/>
    </location>
</feature>
<dbReference type="InterPro" id="IPR051532">
    <property type="entry name" value="Ester_Hydrolysis_Enzymes"/>
</dbReference>
<dbReference type="Proteomes" id="UP000075430">
    <property type="component" value="Unassembled WGS sequence"/>
</dbReference>
<organism evidence="2 3">
    <name type="scientific">Bacillus nakamurai</name>
    <dbReference type="NCBI Taxonomy" id="1793963"/>
    <lineage>
        <taxon>Bacteria</taxon>
        <taxon>Bacillati</taxon>
        <taxon>Bacillota</taxon>
        <taxon>Bacilli</taxon>
        <taxon>Bacillales</taxon>
        <taxon>Bacillaceae</taxon>
        <taxon>Bacillus</taxon>
    </lineage>
</organism>
<proteinExistence type="predicted"/>
<dbReference type="PANTHER" id="PTHR30383">
    <property type="entry name" value="THIOESTERASE 1/PROTEASE 1/LYSOPHOSPHOLIPASE L1"/>
    <property type="match status" value="1"/>
</dbReference>
<evidence type="ECO:0000313" key="3">
    <source>
        <dbReference type="Proteomes" id="UP000075430"/>
    </source>
</evidence>
<dbReference type="OrthoDB" id="26855at2"/>
<dbReference type="Pfam" id="PF13472">
    <property type="entry name" value="Lipase_GDSL_2"/>
    <property type="match status" value="1"/>
</dbReference>
<protein>
    <submittedName>
        <fullName evidence="2">Spore gernimation protein</fullName>
    </submittedName>
</protein>
<reference evidence="3" key="1">
    <citation type="submission" date="2016-02" db="EMBL/GenBank/DDBJ databases">
        <authorList>
            <person name="Dunlap C."/>
        </authorList>
    </citation>
    <scope>NUCLEOTIDE SEQUENCE [LARGE SCALE GENOMIC DNA]</scope>
    <source>
        <strain evidence="3">NRRL B-41092</strain>
    </source>
</reference>
<evidence type="ECO:0000313" key="2">
    <source>
        <dbReference type="EMBL" id="KXZ15612.1"/>
    </source>
</evidence>
<dbReference type="InterPro" id="IPR013830">
    <property type="entry name" value="SGNH_hydro"/>
</dbReference>
<dbReference type="STRING" id="1793963.AXI58_02450"/>